<dbReference type="GO" id="GO:0005737">
    <property type="term" value="C:cytoplasm"/>
    <property type="evidence" value="ECO:0007669"/>
    <property type="project" value="TreeGrafter"/>
</dbReference>
<sequence length="466" mass="52957">MRLHFSYLRAARDKPMPLPLKEGVDTLLMHLLARLDATDDMEAFAASENSCVVEELEDMLRQSGRLSTLAFLYETKGMLEKALQVWKFMAGNMDADIPSSARRIHKIRNSDQDEKLDFQLSAAKEASRLLEASSDEVLVLTHIKWVLKVSQDIAITILSSGKREKPISPEVVLAELDPNEVYVRQRYLEWLIQEKAEENSHYHTMLAVSLAKSAMESLVNDSAIGDMNDARMLSNDSSSSNRQRLRAFLESSDKYDPTTVLALILDSDFWREQAILHRKLGDEIRVFQILALKLGDIEAAEQYCMELGRPDAYMRLLNMYLKPSDGREPMYGAAVHLLELHGTSLDRLQVLEALSLDMPLQLAYETIARMFRSGVHKHRQGQISKHLMRAENFEARLSRLEQRSRHVSITDETFCGSCLTKFGTKLFAFYPNDSAVCYKCFRNSGSTVDPVTGCNFEKGVDPIYKD</sequence>
<evidence type="ECO:0000313" key="5">
    <source>
        <dbReference type="Proteomes" id="UP000825935"/>
    </source>
</evidence>
<evidence type="ECO:0008006" key="6">
    <source>
        <dbReference type="Google" id="ProtNLM"/>
    </source>
</evidence>
<dbReference type="EMBL" id="CM035429">
    <property type="protein sequence ID" value="KAH7299276.1"/>
    <property type="molecule type" value="Genomic_DNA"/>
</dbReference>
<feature type="domain" description="Vacuolar sorting protein 39/Transforming growth factor beta receptor-associated" evidence="2">
    <location>
        <begin position="24"/>
        <end position="102"/>
    </location>
</feature>
<dbReference type="InterPro" id="IPR055358">
    <property type="entry name" value="CHCR"/>
</dbReference>
<dbReference type="InterPro" id="IPR000547">
    <property type="entry name" value="Clathrin_H-chain/VPS_repeat"/>
</dbReference>
<feature type="domain" description="Vacuolar sorting protein 39/Transforming growth factor beta receptor-associated zinc finger" evidence="3">
    <location>
        <begin position="404"/>
        <end position="443"/>
    </location>
</feature>
<dbReference type="Pfam" id="PF10367">
    <property type="entry name" value="zf-Vps39_C"/>
    <property type="match status" value="1"/>
</dbReference>
<dbReference type="GO" id="GO:0006914">
    <property type="term" value="P:autophagy"/>
    <property type="evidence" value="ECO:0007669"/>
    <property type="project" value="TreeGrafter"/>
</dbReference>
<dbReference type="PANTHER" id="PTHR12894:SF43">
    <property type="entry name" value="VACUOLAR SORTING PROTEIN 3"/>
    <property type="match status" value="1"/>
</dbReference>
<evidence type="ECO:0000259" key="3">
    <source>
        <dbReference type="Pfam" id="PF10367"/>
    </source>
</evidence>
<dbReference type="OMA" id="QCLECYD"/>
<proteinExistence type="predicted"/>
<dbReference type="PANTHER" id="PTHR12894">
    <property type="entry name" value="CNH DOMAIN CONTAINING"/>
    <property type="match status" value="1"/>
</dbReference>
<dbReference type="Proteomes" id="UP000825935">
    <property type="component" value="Chromosome 24"/>
</dbReference>
<keyword evidence="5" id="KW-1185">Reference proteome</keyword>
<accession>A0A8T2RS36</accession>
<dbReference type="Pfam" id="PF00637">
    <property type="entry name" value="Clathrin"/>
    <property type="match status" value="1"/>
</dbReference>
<comment type="caution">
    <text evidence="4">The sequence shown here is derived from an EMBL/GenBank/DDBJ whole genome shotgun (WGS) entry which is preliminary data.</text>
</comment>
<dbReference type="Pfam" id="PF10366">
    <property type="entry name" value="Vps39_1"/>
    <property type="match status" value="1"/>
</dbReference>
<dbReference type="AlphaFoldDB" id="A0A8T2RS36"/>
<evidence type="ECO:0000313" key="4">
    <source>
        <dbReference type="EMBL" id="KAH7299276.1"/>
    </source>
</evidence>
<dbReference type="PROSITE" id="PS50236">
    <property type="entry name" value="CHCR"/>
    <property type="match status" value="1"/>
</dbReference>
<name>A0A8T2RS36_CERRI</name>
<dbReference type="InterPro" id="IPR032914">
    <property type="entry name" value="Vam6/VPS39/TRAP1"/>
</dbReference>
<evidence type="ECO:0000259" key="2">
    <source>
        <dbReference type="Pfam" id="PF10366"/>
    </source>
</evidence>
<dbReference type="InterPro" id="IPR019453">
    <property type="entry name" value="VPS39/TGFA1_Znf"/>
</dbReference>
<dbReference type="InterPro" id="IPR019452">
    <property type="entry name" value="VPS39/TGF_beta_rcpt-assoc_1"/>
</dbReference>
<protein>
    <recommendedName>
        <fullName evidence="6">Transforming growth factor-beta receptor-associated protein 1</fullName>
    </recommendedName>
</protein>
<dbReference type="GO" id="GO:0034058">
    <property type="term" value="P:endosomal vesicle fusion"/>
    <property type="evidence" value="ECO:0007669"/>
    <property type="project" value="TreeGrafter"/>
</dbReference>
<evidence type="ECO:0000256" key="1">
    <source>
        <dbReference type="PROSITE-ProRule" id="PRU01006"/>
    </source>
</evidence>
<organism evidence="4 5">
    <name type="scientific">Ceratopteris richardii</name>
    <name type="common">Triangle waterfern</name>
    <dbReference type="NCBI Taxonomy" id="49495"/>
    <lineage>
        <taxon>Eukaryota</taxon>
        <taxon>Viridiplantae</taxon>
        <taxon>Streptophyta</taxon>
        <taxon>Embryophyta</taxon>
        <taxon>Tracheophyta</taxon>
        <taxon>Polypodiopsida</taxon>
        <taxon>Polypodiidae</taxon>
        <taxon>Polypodiales</taxon>
        <taxon>Pteridineae</taxon>
        <taxon>Pteridaceae</taxon>
        <taxon>Parkerioideae</taxon>
        <taxon>Ceratopteris</taxon>
    </lineage>
</organism>
<dbReference type="GO" id="GO:0016020">
    <property type="term" value="C:membrane"/>
    <property type="evidence" value="ECO:0007669"/>
    <property type="project" value="TreeGrafter"/>
</dbReference>
<gene>
    <name evidence="4" type="ORF">KP509_24G003400</name>
</gene>
<dbReference type="GO" id="GO:0006886">
    <property type="term" value="P:intracellular protein transport"/>
    <property type="evidence" value="ECO:0007669"/>
    <property type="project" value="UniProtKB-UniRule"/>
</dbReference>
<dbReference type="OrthoDB" id="10258882at2759"/>
<feature type="repeat" description="CHCR" evidence="1">
    <location>
        <begin position="158"/>
        <end position="330"/>
    </location>
</feature>
<reference evidence="4" key="1">
    <citation type="submission" date="2021-08" db="EMBL/GenBank/DDBJ databases">
        <title>WGS assembly of Ceratopteris richardii.</title>
        <authorList>
            <person name="Marchant D.B."/>
            <person name="Chen G."/>
            <person name="Jenkins J."/>
            <person name="Shu S."/>
            <person name="Leebens-Mack J."/>
            <person name="Grimwood J."/>
            <person name="Schmutz J."/>
            <person name="Soltis P."/>
            <person name="Soltis D."/>
            <person name="Chen Z.-H."/>
        </authorList>
    </citation>
    <scope>NUCLEOTIDE SEQUENCE</scope>
    <source>
        <strain evidence="4">Whitten #5841</strain>
        <tissue evidence="4">Leaf</tissue>
    </source>
</reference>